<dbReference type="InterPro" id="IPR052538">
    <property type="entry name" value="Flavonoid_dioxygenase-like"/>
</dbReference>
<dbReference type="InterPro" id="IPR013096">
    <property type="entry name" value="Cupin_2"/>
</dbReference>
<feature type="region of interest" description="Disordered" evidence="1">
    <location>
        <begin position="103"/>
        <end position="126"/>
    </location>
</feature>
<evidence type="ECO:0000256" key="1">
    <source>
        <dbReference type="SAM" id="MobiDB-lite"/>
    </source>
</evidence>
<comment type="caution">
    <text evidence="3">The sequence shown here is derived from an EMBL/GenBank/DDBJ whole genome shotgun (WGS) entry which is preliminary data.</text>
</comment>
<evidence type="ECO:0000259" key="2">
    <source>
        <dbReference type="Pfam" id="PF07883"/>
    </source>
</evidence>
<sequence length="126" mass="14088">MQPFTTNIEAQTLENNNFRKVLFTAKHMQLVVMCLKPGEEIGMEVHHNVDQFFRIEQGSAQAVVDDESYTIQKEGVLIVPAGSNHNIINNLADDLKLYTIYSPPNHPEGTVHSTKAEAEESEKAGH</sequence>
<name>A0A1F4W2D6_UNCKA</name>
<dbReference type="Gene3D" id="2.60.120.10">
    <property type="entry name" value="Jelly Rolls"/>
    <property type="match status" value="1"/>
</dbReference>
<evidence type="ECO:0000313" key="4">
    <source>
        <dbReference type="Proteomes" id="UP000176614"/>
    </source>
</evidence>
<gene>
    <name evidence="3" type="ORF">A2264_04385</name>
</gene>
<dbReference type="PANTHER" id="PTHR43346:SF1">
    <property type="entry name" value="QUERCETIN 2,3-DIOXYGENASE-RELATED"/>
    <property type="match status" value="1"/>
</dbReference>
<dbReference type="CDD" id="cd02223">
    <property type="entry name" value="cupin_Bh2720-like"/>
    <property type="match status" value="1"/>
</dbReference>
<dbReference type="Proteomes" id="UP000176614">
    <property type="component" value="Unassembled WGS sequence"/>
</dbReference>
<accession>A0A1F4W2D6</accession>
<dbReference type="InterPro" id="IPR014710">
    <property type="entry name" value="RmlC-like_jellyroll"/>
</dbReference>
<organism evidence="3 4">
    <name type="scientific">candidate division WWE3 bacterium RIFOXYA2_FULL_46_9</name>
    <dbReference type="NCBI Taxonomy" id="1802636"/>
    <lineage>
        <taxon>Bacteria</taxon>
        <taxon>Katanobacteria</taxon>
    </lineage>
</organism>
<dbReference type="SUPFAM" id="SSF51182">
    <property type="entry name" value="RmlC-like cupins"/>
    <property type="match status" value="1"/>
</dbReference>
<feature type="domain" description="Cupin type-2" evidence="2">
    <location>
        <begin position="32"/>
        <end position="101"/>
    </location>
</feature>
<dbReference type="Pfam" id="PF07883">
    <property type="entry name" value="Cupin_2"/>
    <property type="match status" value="1"/>
</dbReference>
<protein>
    <submittedName>
        <fullName evidence="3">Cupin</fullName>
    </submittedName>
</protein>
<dbReference type="EMBL" id="MEVT01000005">
    <property type="protein sequence ID" value="OGC63582.1"/>
    <property type="molecule type" value="Genomic_DNA"/>
</dbReference>
<dbReference type="AlphaFoldDB" id="A0A1F4W2D6"/>
<feature type="compositionally biased region" description="Basic and acidic residues" evidence="1">
    <location>
        <begin position="114"/>
        <end position="126"/>
    </location>
</feature>
<dbReference type="PANTHER" id="PTHR43346">
    <property type="entry name" value="LIGAND BINDING DOMAIN PROTEIN, PUTATIVE (AFU_ORTHOLOGUE AFUA_6G14370)-RELATED"/>
    <property type="match status" value="1"/>
</dbReference>
<reference evidence="3 4" key="1">
    <citation type="journal article" date="2016" name="Nat. Commun.">
        <title>Thousands of microbial genomes shed light on interconnected biogeochemical processes in an aquifer system.</title>
        <authorList>
            <person name="Anantharaman K."/>
            <person name="Brown C.T."/>
            <person name="Hug L.A."/>
            <person name="Sharon I."/>
            <person name="Castelle C.J."/>
            <person name="Probst A.J."/>
            <person name="Thomas B.C."/>
            <person name="Singh A."/>
            <person name="Wilkins M.J."/>
            <person name="Karaoz U."/>
            <person name="Brodie E.L."/>
            <person name="Williams K.H."/>
            <person name="Hubbard S.S."/>
            <person name="Banfield J.F."/>
        </authorList>
    </citation>
    <scope>NUCLEOTIDE SEQUENCE [LARGE SCALE GENOMIC DNA]</scope>
</reference>
<evidence type="ECO:0000313" key="3">
    <source>
        <dbReference type="EMBL" id="OGC63582.1"/>
    </source>
</evidence>
<dbReference type="InterPro" id="IPR011051">
    <property type="entry name" value="RmlC_Cupin_sf"/>
</dbReference>
<proteinExistence type="predicted"/>